<keyword evidence="4 7" id="KW-0812">Transmembrane</keyword>
<dbReference type="NCBIfam" id="NF006518">
    <property type="entry name" value="PRK08965.1-2"/>
    <property type="match status" value="1"/>
</dbReference>
<dbReference type="EMBL" id="SOQX01000002">
    <property type="protein sequence ID" value="TDY02768.1"/>
    <property type="molecule type" value="Genomic_DNA"/>
</dbReference>
<comment type="similarity">
    <text evidence="2">Belongs to the CPA3 antiporters (TC 2.A.63) subunit E family.</text>
</comment>
<gene>
    <name evidence="8" type="ORF">EDC23_1149</name>
</gene>
<keyword evidence="6 7" id="KW-0472">Membrane</keyword>
<comment type="subcellular location">
    <subcellularLocation>
        <location evidence="1">Cell membrane</location>
        <topology evidence="1">Multi-pass membrane protein</topology>
    </subcellularLocation>
</comment>
<comment type="caution">
    <text evidence="8">The sequence shown here is derived from an EMBL/GenBank/DDBJ whole genome shotgun (WGS) entry which is preliminary data.</text>
</comment>
<dbReference type="PIRSF" id="PIRSF019239">
    <property type="entry name" value="MrpE"/>
    <property type="match status" value="1"/>
</dbReference>
<dbReference type="InterPro" id="IPR002758">
    <property type="entry name" value="Cation_antiport_E"/>
</dbReference>
<reference evidence="8 9" key="1">
    <citation type="submission" date="2019-03" db="EMBL/GenBank/DDBJ databases">
        <title>Genomic Encyclopedia of Type Strains, Phase IV (KMG-IV): sequencing the most valuable type-strain genomes for metagenomic binning, comparative biology and taxonomic classification.</title>
        <authorList>
            <person name="Goeker M."/>
        </authorList>
    </citation>
    <scope>NUCLEOTIDE SEQUENCE [LARGE SCALE GENOMIC DNA]</scope>
    <source>
        <strain evidence="8 9">DSM 16326</strain>
    </source>
</reference>
<proteinExistence type="inferred from homology"/>
<evidence type="ECO:0000256" key="7">
    <source>
        <dbReference type="SAM" id="Phobius"/>
    </source>
</evidence>
<dbReference type="GO" id="GO:0005886">
    <property type="term" value="C:plasma membrane"/>
    <property type="evidence" value="ECO:0007669"/>
    <property type="project" value="UniProtKB-SubCell"/>
</dbReference>
<accession>A0A4R8IQC3</accession>
<dbReference type="GO" id="GO:0008324">
    <property type="term" value="F:monoatomic cation transmembrane transporter activity"/>
    <property type="evidence" value="ECO:0007669"/>
    <property type="project" value="InterPro"/>
</dbReference>
<evidence type="ECO:0000256" key="2">
    <source>
        <dbReference type="ARBA" id="ARBA00006228"/>
    </source>
</evidence>
<name>A0A4R8IQC3_9GAMM</name>
<evidence type="ECO:0000256" key="3">
    <source>
        <dbReference type="ARBA" id="ARBA00022475"/>
    </source>
</evidence>
<dbReference type="Pfam" id="PF01899">
    <property type="entry name" value="MNHE"/>
    <property type="match status" value="1"/>
</dbReference>
<sequence>MRQRLLPHPVLTLVLALIWLLLVNSFAPGHLLLGLLLGWAIPLFTRHFWPEKVRIARPLVLFKFIVIVLFDIIVANLIVAALILGRPKKLRPVFVELPLDLRNELAISMLANTITLTPGTVSVQLAEDHSHLLVHALHETDSEALVKKIKQRYEAPLKEVFEP</sequence>
<evidence type="ECO:0000313" key="9">
    <source>
        <dbReference type="Proteomes" id="UP000294914"/>
    </source>
</evidence>
<keyword evidence="9" id="KW-1185">Reference proteome</keyword>
<evidence type="ECO:0000256" key="5">
    <source>
        <dbReference type="ARBA" id="ARBA00022989"/>
    </source>
</evidence>
<evidence type="ECO:0000256" key="6">
    <source>
        <dbReference type="ARBA" id="ARBA00023136"/>
    </source>
</evidence>
<evidence type="ECO:0000313" key="8">
    <source>
        <dbReference type="EMBL" id="TDY02768.1"/>
    </source>
</evidence>
<feature type="transmembrane region" description="Helical" evidence="7">
    <location>
        <begin position="64"/>
        <end position="84"/>
    </location>
</feature>
<keyword evidence="3" id="KW-1003">Cell membrane</keyword>
<dbReference type="RefSeq" id="WP_134082016.1">
    <property type="nucleotide sequence ID" value="NZ_SOQX01000002.1"/>
</dbReference>
<dbReference type="PANTHER" id="PTHR34584:SF1">
    <property type="entry name" value="NA(+)_H(+) ANTIPORTER SUBUNIT E1"/>
    <property type="match status" value="1"/>
</dbReference>
<dbReference type="OrthoDB" id="9807187at2"/>
<protein>
    <submittedName>
        <fullName evidence="8">Multisubunit potassium/proton antiporter PhaE subunit</fullName>
    </submittedName>
</protein>
<evidence type="ECO:0000256" key="4">
    <source>
        <dbReference type="ARBA" id="ARBA00022692"/>
    </source>
</evidence>
<dbReference type="PANTHER" id="PTHR34584">
    <property type="entry name" value="NA(+)/H(+) ANTIPORTER SUBUNIT E1"/>
    <property type="match status" value="1"/>
</dbReference>
<keyword evidence="5 7" id="KW-1133">Transmembrane helix</keyword>
<dbReference type="AlphaFoldDB" id="A0A4R8IQC3"/>
<organism evidence="8 9">
    <name type="scientific">Thiohalophilus thiocyanatoxydans</name>
    <dbReference type="NCBI Taxonomy" id="381308"/>
    <lineage>
        <taxon>Bacteria</taxon>
        <taxon>Pseudomonadati</taxon>
        <taxon>Pseudomonadota</taxon>
        <taxon>Gammaproteobacteria</taxon>
        <taxon>Thiohalomonadales</taxon>
        <taxon>Thiohalophilaceae</taxon>
        <taxon>Thiohalophilus</taxon>
    </lineage>
</organism>
<evidence type="ECO:0000256" key="1">
    <source>
        <dbReference type="ARBA" id="ARBA00004651"/>
    </source>
</evidence>
<dbReference type="Proteomes" id="UP000294914">
    <property type="component" value="Unassembled WGS sequence"/>
</dbReference>